<dbReference type="EMBL" id="CP097320">
    <property type="protein sequence ID" value="UQX13366.1"/>
    <property type="molecule type" value="Genomic_DNA"/>
</dbReference>
<dbReference type="Proteomes" id="UP001056610">
    <property type="component" value="Chromosome"/>
</dbReference>
<gene>
    <name evidence="1" type="ORF">M5I08_18850</name>
</gene>
<evidence type="ECO:0000313" key="1">
    <source>
        <dbReference type="EMBL" id="UQX13366.1"/>
    </source>
</evidence>
<organism evidence="1 2">
    <name type="scientific">Candidatus Mycobacterium methanotrophicum</name>
    <dbReference type="NCBI Taxonomy" id="2943498"/>
    <lineage>
        <taxon>Bacteria</taxon>
        <taxon>Bacillati</taxon>
        <taxon>Actinomycetota</taxon>
        <taxon>Actinomycetes</taxon>
        <taxon>Mycobacteriales</taxon>
        <taxon>Mycobacteriaceae</taxon>
        <taxon>Mycobacterium</taxon>
    </lineage>
</organism>
<sequence>MRGIVRGGLQGGHDHLFDLLGGDRGWPARARFVDQSIAARFDEPGPPLTHRWLRHVLLGGDLLTNGVDFLSTGLHPLSL</sequence>
<protein>
    <submittedName>
        <fullName evidence="1">Uncharacterized protein</fullName>
    </submittedName>
</protein>
<proteinExistence type="predicted"/>
<name>A0ABY4QTB4_9MYCO</name>
<reference evidence="1" key="1">
    <citation type="submission" date="2022-05" db="EMBL/GenBank/DDBJ databases">
        <title>A methanotrophic Mycobacterium dominates a cave microbial ecosystem.</title>
        <authorList>
            <person name="Van Spanning R.J.M."/>
            <person name="Guan Q."/>
            <person name="Melkonian C."/>
            <person name="Gallant J."/>
            <person name="Polerecky L."/>
            <person name="Flot J.-F."/>
            <person name="Brandt B.W."/>
            <person name="Braster M."/>
            <person name="Iturbe Espinoza P."/>
            <person name="Aerts J."/>
            <person name="Meima-Franke M."/>
            <person name="Piersma S.R."/>
            <person name="Bunduc C."/>
            <person name="Ummels R."/>
            <person name="Pain A."/>
            <person name="Fleming E.J."/>
            <person name="van der Wel N."/>
            <person name="Gherman V.D."/>
            <person name="Sarbu S.M."/>
            <person name="Bodelier P.L.E."/>
            <person name="Bitter W."/>
        </authorList>
    </citation>
    <scope>NUCLEOTIDE SEQUENCE</scope>
    <source>
        <strain evidence="1">Sulfur Cave</strain>
    </source>
</reference>
<evidence type="ECO:0000313" key="2">
    <source>
        <dbReference type="Proteomes" id="UP001056610"/>
    </source>
</evidence>
<keyword evidence="2" id="KW-1185">Reference proteome</keyword>
<accession>A0ABY4QTB4</accession>
<dbReference type="RefSeq" id="WP_249763460.1">
    <property type="nucleotide sequence ID" value="NZ_CAJUXY010000001.1"/>
</dbReference>